<feature type="region of interest" description="Disordered" evidence="16">
    <location>
        <begin position="70"/>
        <end position="90"/>
    </location>
</feature>
<feature type="domain" description="BZIP" evidence="17">
    <location>
        <begin position="241"/>
        <end position="304"/>
    </location>
</feature>
<comment type="subcellular location">
    <subcellularLocation>
        <location evidence="2">Cytoplasm</location>
    </subcellularLocation>
    <subcellularLocation>
        <location evidence="1">Nucleus</location>
    </subcellularLocation>
</comment>
<dbReference type="GO" id="GO:0045944">
    <property type="term" value="P:positive regulation of transcription by RNA polymerase II"/>
    <property type="evidence" value="ECO:0007669"/>
    <property type="project" value="UniProtKB-ARBA"/>
</dbReference>
<evidence type="ECO:0000256" key="16">
    <source>
        <dbReference type="SAM" id="MobiDB-lite"/>
    </source>
</evidence>
<evidence type="ECO:0000256" key="10">
    <source>
        <dbReference type="ARBA" id="ARBA00023163"/>
    </source>
</evidence>
<dbReference type="GO" id="GO:0005737">
    <property type="term" value="C:cytoplasm"/>
    <property type="evidence" value="ECO:0007669"/>
    <property type="project" value="UniProtKB-SubCell"/>
</dbReference>
<dbReference type="Gene3D" id="1.20.5.170">
    <property type="match status" value="1"/>
</dbReference>
<dbReference type="PANTHER" id="PTHR10129">
    <property type="entry name" value="TRANSCRIPTION FACTOR MAF"/>
    <property type="match status" value="1"/>
</dbReference>
<evidence type="ECO:0000256" key="3">
    <source>
        <dbReference type="ARBA" id="ARBA00022473"/>
    </source>
</evidence>
<dbReference type="OrthoDB" id="5974330at2759"/>
<keyword evidence="8" id="KW-0238">DNA-binding</keyword>
<evidence type="ECO:0000313" key="19">
    <source>
        <dbReference type="RefSeq" id="XP_022084036.1"/>
    </source>
</evidence>
<comment type="subunit">
    <text evidence="13">Interacts with FIZ1; this interaction represses transactivation. Interacts (via the leucine-zipper domain) with CRX.</text>
</comment>
<comment type="function">
    <text evidence="12">Acts as a transcriptional activator which regulates the expression of several rod-specific genes, including RHO and PDE6B. Also functions as a transcriptional coactivator, stimulating transcription mediated by the transcription factor CRX and NR2E3. Binds to the rhodopsin promoter in a sequence-specific manner.</text>
</comment>
<dbReference type="GeneID" id="110975670"/>
<keyword evidence="6" id="KW-0832">Ubl conjugation</keyword>
<keyword evidence="18" id="KW-1185">Reference proteome</keyword>
<evidence type="ECO:0000256" key="12">
    <source>
        <dbReference type="ARBA" id="ARBA00055281"/>
    </source>
</evidence>
<dbReference type="SUPFAM" id="SSF47454">
    <property type="entry name" value="A DNA-binding domain in eukaryotic transcription factors"/>
    <property type="match status" value="1"/>
</dbReference>
<dbReference type="Proteomes" id="UP000694845">
    <property type="component" value="Unplaced"/>
</dbReference>
<keyword evidence="10" id="KW-0804">Transcription</keyword>
<dbReference type="Pfam" id="PF03131">
    <property type="entry name" value="bZIP_Maf"/>
    <property type="match status" value="1"/>
</dbReference>
<keyword evidence="11" id="KW-0539">Nucleus</keyword>
<reference evidence="19" key="1">
    <citation type="submission" date="2025-08" db="UniProtKB">
        <authorList>
            <consortium name="RefSeq"/>
        </authorList>
    </citation>
    <scope>IDENTIFICATION</scope>
</reference>
<evidence type="ECO:0000256" key="13">
    <source>
        <dbReference type="ARBA" id="ARBA00066263"/>
    </source>
</evidence>
<name>A0A8B7XW12_ACAPL</name>
<dbReference type="RefSeq" id="XP_022084036.1">
    <property type="nucleotide sequence ID" value="XM_022228344.1"/>
</dbReference>
<evidence type="ECO:0000259" key="17">
    <source>
        <dbReference type="PROSITE" id="PS50217"/>
    </source>
</evidence>
<evidence type="ECO:0000256" key="8">
    <source>
        <dbReference type="ARBA" id="ARBA00023125"/>
    </source>
</evidence>
<evidence type="ECO:0000256" key="9">
    <source>
        <dbReference type="ARBA" id="ARBA00023159"/>
    </source>
</evidence>
<accession>A0A8B7XW12</accession>
<keyword evidence="7" id="KW-0805">Transcription regulation</keyword>
<dbReference type="KEGG" id="aplc:110975670"/>
<dbReference type="GO" id="GO:0005634">
    <property type="term" value="C:nucleus"/>
    <property type="evidence" value="ECO:0007669"/>
    <property type="project" value="UniProtKB-SubCell"/>
</dbReference>
<dbReference type="PANTHER" id="PTHR10129:SF44">
    <property type="entry name" value="TRAFFIC JAM, ISOFORM C"/>
    <property type="match status" value="1"/>
</dbReference>
<dbReference type="SMART" id="SM00338">
    <property type="entry name" value="BRLZ"/>
    <property type="match status" value="1"/>
</dbReference>
<evidence type="ECO:0000256" key="4">
    <source>
        <dbReference type="ARBA" id="ARBA00022490"/>
    </source>
</evidence>
<dbReference type="GO" id="GO:0000981">
    <property type="term" value="F:DNA-binding transcription factor activity, RNA polymerase II-specific"/>
    <property type="evidence" value="ECO:0007669"/>
    <property type="project" value="TreeGrafter"/>
</dbReference>
<feature type="compositionally biased region" description="Polar residues" evidence="16">
    <location>
        <begin position="79"/>
        <end position="90"/>
    </location>
</feature>
<dbReference type="OMA" id="DELYWMS"/>
<keyword evidence="9" id="KW-0010">Activator</keyword>
<dbReference type="InterPro" id="IPR004827">
    <property type="entry name" value="bZIP"/>
</dbReference>
<feature type="coiled-coil region" evidence="15">
    <location>
        <begin position="280"/>
        <end position="307"/>
    </location>
</feature>
<evidence type="ECO:0000256" key="14">
    <source>
        <dbReference type="ARBA" id="ARBA00071773"/>
    </source>
</evidence>
<proteinExistence type="predicted"/>
<gene>
    <name evidence="19" type="primary">LOC110975670</name>
</gene>
<protein>
    <recommendedName>
        <fullName evidence="14">Neural retina-specific leucine zipper protein</fullName>
    </recommendedName>
</protein>
<keyword evidence="4" id="KW-0963">Cytoplasm</keyword>
<feature type="compositionally biased region" description="Low complexity" evidence="16">
    <location>
        <begin position="187"/>
        <end position="197"/>
    </location>
</feature>
<evidence type="ECO:0000256" key="7">
    <source>
        <dbReference type="ARBA" id="ARBA00023015"/>
    </source>
</evidence>
<keyword evidence="5" id="KW-1017">Isopeptide bond</keyword>
<dbReference type="PROSITE" id="PS50217">
    <property type="entry name" value="BZIP"/>
    <property type="match status" value="1"/>
</dbReference>
<dbReference type="FunFam" id="1.20.5.170:FF:000071">
    <property type="entry name" value="Neural retina-specific leucine zipper protein"/>
    <property type="match status" value="1"/>
</dbReference>
<evidence type="ECO:0000313" key="18">
    <source>
        <dbReference type="Proteomes" id="UP000694845"/>
    </source>
</evidence>
<evidence type="ECO:0000256" key="15">
    <source>
        <dbReference type="SAM" id="Coils"/>
    </source>
</evidence>
<evidence type="ECO:0000256" key="2">
    <source>
        <dbReference type="ARBA" id="ARBA00004496"/>
    </source>
</evidence>
<feature type="region of interest" description="Disordered" evidence="16">
    <location>
        <begin position="168"/>
        <end position="205"/>
    </location>
</feature>
<dbReference type="GO" id="GO:0000978">
    <property type="term" value="F:RNA polymerase II cis-regulatory region sequence-specific DNA binding"/>
    <property type="evidence" value="ECO:0007669"/>
    <property type="project" value="TreeGrafter"/>
</dbReference>
<evidence type="ECO:0000256" key="5">
    <source>
        <dbReference type="ARBA" id="ARBA00022499"/>
    </source>
</evidence>
<dbReference type="InterPro" id="IPR024874">
    <property type="entry name" value="Transcription_factor_Maf_fam"/>
</dbReference>
<keyword evidence="3" id="KW-0217">Developmental protein</keyword>
<evidence type="ECO:0000256" key="1">
    <source>
        <dbReference type="ARBA" id="ARBA00004123"/>
    </source>
</evidence>
<dbReference type="InterPro" id="IPR004826">
    <property type="entry name" value="bZIP_Maf"/>
</dbReference>
<dbReference type="AlphaFoldDB" id="A0A8B7XW12"/>
<dbReference type="CDD" id="cd14718">
    <property type="entry name" value="bZIP_Maf_large"/>
    <property type="match status" value="1"/>
</dbReference>
<sequence>MASTDETSCDFETDAALAMEYIQDFDLLPLALEHIEVKREDQANSLGTSCLIQGQGAGSAAAVTSSGGTGAVAAKRRSPPTSLPNLGTGSLTPLVESPCVDVPPSPDDLGLIPSPVDMEYKPNLDELYWMSSIQSLTTINNLQLMSPVYSTGDTGDITTATRPSDLDCDKYSDCSGTEPRDEDEESISSAADSDSTDPGAPAVTKPTKDIFSLYRDDELVRLTVRELNRQLRGYKKEDVVKLKQKRRTLKNRGYAQCCRTKRLKQRLDLEHSQLFLHTEVTRLKKELERVQNERDKYRKELELVKSARRLRADSLPSSPESPEYFM</sequence>
<keyword evidence="15" id="KW-0175">Coiled coil</keyword>
<dbReference type="InterPro" id="IPR008917">
    <property type="entry name" value="TF_DNA-bd_sf"/>
</dbReference>
<evidence type="ECO:0000256" key="6">
    <source>
        <dbReference type="ARBA" id="ARBA00022843"/>
    </source>
</evidence>
<evidence type="ECO:0000256" key="11">
    <source>
        <dbReference type="ARBA" id="ARBA00023242"/>
    </source>
</evidence>
<organism evidence="18 19">
    <name type="scientific">Acanthaster planci</name>
    <name type="common">Crown-of-thorns starfish</name>
    <dbReference type="NCBI Taxonomy" id="133434"/>
    <lineage>
        <taxon>Eukaryota</taxon>
        <taxon>Metazoa</taxon>
        <taxon>Echinodermata</taxon>
        <taxon>Eleutherozoa</taxon>
        <taxon>Asterozoa</taxon>
        <taxon>Asteroidea</taxon>
        <taxon>Valvatacea</taxon>
        <taxon>Valvatida</taxon>
        <taxon>Acanthasteridae</taxon>
        <taxon>Acanthaster</taxon>
    </lineage>
</organism>